<name>A0A4Y6UXQ3_SACBS</name>
<dbReference type="PANTHER" id="PTHR40446:SF2">
    <property type="entry name" value="N-ACETYLGLUCOSAMINE-1-PHOSPHODIESTER ALPHA-N-ACETYLGLUCOSAMINIDASE"/>
    <property type="match status" value="1"/>
</dbReference>
<keyword evidence="1" id="KW-0732">Signal</keyword>
<accession>A0A4Y6UXQ3</accession>
<dbReference type="Pfam" id="PF09992">
    <property type="entry name" value="NAGPA"/>
    <property type="match status" value="1"/>
</dbReference>
<dbReference type="Proteomes" id="UP000316968">
    <property type="component" value="Chromosome"/>
</dbReference>
<dbReference type="GO" id="GO:0016798">
    <property type="term" value="F:hydrolase activity, acting on glycosyl bonds"/>
    <property type="evidence" value="ECO:0007669"/>
    <property type="project" value="UniProtKB-KW"/>
</dbReference>
<keyword evidence="4" id="KW-1185">Reference proteome</keyword>
<dbReference type="AlphaFoldDB" id="A0A4Y6UXQ3"/>
<keyword evidence="3" id="KW-0378">Hydrolase</keyword>
<feature type="signal peptide" evidence="1">
    <location>
        <begin position="1"/>
        <end position="24"/>
    </location>
</feature>
<dbReference type="EMBL" id="CP041217">
    <property type="protein sequence ID" value="QDH22503.1"/>
    <property type="molecule type" value="Genomic_DNA"/>
</dbReference>
<evidence type="ECO:0000256" key="1">
    <source>
        <dbReference type="SAM" id="SignalP"/>
    </source>
</evidence>
<dbReference type="OrthoDB" id="9809781at2"/>
<feature type="chain" id="PRO_5039474385" evidence="1">
    <location>
        <begin position="25"/>
        <end position="370"/>
    </location>
</feature>
<evidence type="ECO:0000313" key="3">
    <source>
        <dbReference type="EMBL" id="QDH22503.1"/>
    </source>
</evidence>
<reference evidence="3 4" key="1">
    <citation type="submission" date="2019-06" db="EMBL/GenBank/DDBJ databases">
        <title>Saccharibacillus brassicae sp. nov., an endophytic bacterium isolated from Chinese cabbage seeds (Brassica pekinensis).</title>
        <authorList>
            <person name="Jiang L."/>
            <person name="Lee J."/>
            <person name="Kim S.W."/>
        </authorList>
    </citation>
    <scope>NUCLEOTIDE SEQUENCE [LARGE SCALE GENOMIC DNA]</scope>
    <source>
        <strain evidence="4">KCTC 43072 / ATSA2</strain>
    </source>
</reference>
<proteinExistence type="predicted"/>
<gene>
    <name evidence="3" type="ORF">FFV09_17640</name>
</gene>
<evidence type="ECO:0000259" key="2">
    <source>
        <dbReference type="Pfam" id="PF09992"/>
    </source>
</evidence>
<protein>
    <submittedName>
        <fullName evidence="3">Phosphodiester glycosidase family protein</fullName>
    </submittedName>
</protein>
<sequence>MGKSKKWGMLLLAGVLTVSGIFGAAGENQTEAAAAIQAGVRKVSVAGRTYAVQTVSIPKGTKAALGLAQGRVGQTQSFASIVKQSRATAAINGAFFNAYGGPADPYGTLIAQGKIVHTGYYGTSIGFKQDGTVLMDSLRVGIRGTVTGRPDKAGKSRTLGWYATFVNRTPDTGQNVVLMYNSARGTNVGFSGGTAVTVRKGKVVKKAANANTSIPGDGYVLVYHGSEQNNAARFEVGSAVDMNLSYENAAKRPIPWSDVVTSVGAGPRLVTDGKVSLDATGEGFNDPKILTASGARSGIAIMPDGSVLLATIGGATMSQWAQVMQKMGAKQAMNLDGGASSALYANGRTLTGAGRPLSNTLVFGQWVAMQ</sequence>
<feature type="domain" description="Phosphodiester glycosidase" evidence="2">
    <location>
        <begin position="194"/>
        <end position="363"/>
    </location>
</feature>
<dbReference type="InterPro" id="IPR018711">
    <property type="entry name" value="NAGPA"/>
</dbReference>
<dbReference type="RefSeq" id="WP_141449045.1">
    <property type="nucleotide sequence ID" value="NZ_CP041217.1"/>
</dbReference>
<evidence type="ECO:0000313" key="4">
    <source>
        <dbReference type="Proteomes" id="UP000316968"/>
    </source>
</evidence>
<organism evidence="3 4">
    <name type="scientific">Saccharibacillus brassicae</name>
    <dbReference type="NCBI Taxonomy" id="2583377"/>
    <lineage>
        <taxon>Bacteria</taxon>
        <taxon>Bacillati</taxon>
        <taxon>Bacillota</taxon>
        <taxon>Bacilli</taxon>
        <taxon>Bacillales</taxon>
        <taxon>Paenibacillaceae</taxon>
        <taxon>Saccharibacillus</taxon>
    </lineage>
</organism>
<dbReference type="KEGG" id="saca:FFV09_17640"/>
<keyword evidence="3" id="KW-0326">Glycosidase</keyword>
<dbReference type="PANTHER" id="PTHR40446">
    <property type="entry name" value="N-ACETYLGLUCOSAMINE-1-PHOSPHODIESTER ALPHA-N-ACETYLGLUCOSAMINIDASE"/>
    <property type="match status" value="1"/>
</dbReference>